<accession>A0AAD2QY11</accession>
<name>A0AAD2QY11_CAMJU</name>
<comment type="caution">
    <text evidence="1">The sequence shown here is derived from an EMBL/GenBank/DDBJ whole genome shotgun (WGS) entry which is preliminary data.</text>
</comment>
<evidence type="ECO:0000313" key="2">
    <source>
        <dbReference type="Proteomes" id="UP000343544"/>
    </source>
</evidence>
<feature type="non-terminal residue" evidence="1">
    <location>
        <position position="1"/>
    </location>
</feature>
<dbReference type="EMBL" id="AACQYW010000058">
    <property type="protein sequence ID" value="EAL7595718.1"/>
    <property type="molecule type" value="Genomic_DNA"/>
</dbReference>
<reference evidence="1 2" key="1">
    <citation type="submission" date="2018-07" db="EMBL/GenBank/DDBJ databases">
        <authorList>
            <consortium name="PulseNet: The National Subtyping Network for Foodborne Disease Surveillance"/>
            <person name="Tarr C.L."/>
            <person name="Trees E."/>
            <person name="Katz L.S."/>
            <person name="Carleton-Romer H.A."/>
            <person name="Stroika S."/>
            <person name="Kucerova Z."/>
            <person name="Roache K.F."/>
            <person name="Sabol A.L."/>
            <person name="Besser J."/>
            <person name="Gerner-Smidt P."/>
        </authorList>
    </citation>
    <scope>NUCLEOTIDE SEQUENCE [LARGE SCALE GENOMIC DNA]</scope>
    <source>
        <strain evidence="1 2">PNUSAC005307</strain>
    </source>
</reference>
<dbReference type="AlphaFoldDB" id="A0AAD2QY11"/>
<organism evidence="1 2">
    <name type="scientific">Campylobacter jejuni</name>
    <dbReference type="NCBI Taxonomy" id="197"/>
    <lineage>
        <taxon>Bacteria</taxon>
        <taxon>Pseudomonadati</taxon>
        <taxon>Campylobacterota</taxon>
        <taxon>Epsilonproteobacteria</taxon>
        <taxon>Campylobacterales</taxon>
        <taxon>Campylobacteraceae</taxon>
        <taxon>Campylobacter</taxon>
    </lineage>
</organism>
<sequence>IGGTSGFRGTITVKTFENKNGGTIDGGIYIPANTGTISIENFSNTGTIKGRNYQGVYFQGDNVHIKTFENTGFISGSGDNSTNGRFLTGGGVSMSGGTIDTFKNSGTIQSTGTNYNPAGVKLTYTTVKTFENTSTISGTIGVIATQGTIGNFINKGII</sequence>
<protein>
    <submittedName>
        <fullName evidence="1">Autotransporter outer membrane beta-barrel domain-containing protein</fullName>
    </submittedName>
</protein>
<proteinExistence type="predicted"/>
<feature type="non-terminal residue" evidence="1">
    <location>
        <position position="158"/>
    </location>
</feature>
<gene>
    <name evidence="1" type="ORF">DVI03_09060</name>
</gene>
<evidence type="ECO:0000313" key="1">
    <source>
        <dbReference type="EMBL" id="EAL7595718.1"/>
    </source>
</evidence>
<dbReference type="Proteomes" id="UP000343544">
    <property type="component" value="Unassembled WGS sequence"/>
</dbReference>